<sequence>MRGGGGLPSPTAAGTTTTAAAGGGHGDGLRRRQAQYGSREFAPLVGGLLVIPAGSCRCSGQRILPVATQVDLLPRDTDLNVKKSLKVGNGLEESTSQVHNCVTITIKNIELIAFGNMILVFIA</sequence>
<keyword evidence="3" id="KW-1185">Reference proteome</keyword>
<name>A0A0E0CLA5_9ORYZ</name>
<dbReference type="AlphaFoldDB" id="A0A0E0CLA5"/>
<evidence type="ECO:0000313" key="2">
    <source>
        <dbReference type="EnsemblPlants" id="OMERI02G18580.2"/>
    </source>
</evidence>
<reference evidence="2" key="2">
    <citation type="submission" date="2018-05" db="EMBL/GenBank/DDBJ databases">
        <title>OmerRS3 (Oryza meridionalis Reference Sequence Version 3).</title>
        <authorList>
            <person name="Zhang J."/>
            <person name="Kudrna D."/>
            <person name="Lee S."/>
            <person name="Talag J."/>
            <person name="Welchert J."/>
            <person name="Wing R.A."/>
        </authorList>
    </citation>
    <scope>NUCLEOTIDE SEQUENCE [LARGE SCALE GENOMIC DNA]</scope>
    <source>
        <strain evidence="2">cv. OR44</strain>
    </source>
</reference>
<evidence type="ECO:0000256" key="1">
    <source>
        <dbReference type="SAM" id="MobiDB-lite"/>
    </source>
</evidence>
<reference evidence="2" key="1">
    <citation type="submission" date="2015-04" db="UniProtKB">
        <authorList>
            <consortium name="EnsemblPlants"/>
        </authorList>
    </citation>
    <scope>IDENTIFICATION</scope>
</reference>
<dbReference type="Proteomes" id="UP000008021">
    <property type="component" value="Chromosome 2"/>
</dbReference>
<dbReference type="HOGENOM" id="CLU_164308_0_0_1"/>
<organism evidence="2">
    <name type="scientific">Oryza meridionalis</name>
    <dbReference type="NCBI Taxonomy" id="40149"/>
    <lineage>
        <taxon>Eukaryota</taxon>
        <taxon>Viridiplantae</taxon>
        <taxon>Streptophyta</taxon>
        <taxon>Embryophyta</taxon>
        <taxon>Tracheophyta</taxon>
        <taxon>Spermatophyta</taxon>
        <taxon>Magnoliopsida</taxon>
        <taxon>Liliopsida</taxon>
        <taxon>Poales</taxon>
        <taxon>Poaceae</taxon>
        <taxon>BOP clade</taxon>
        <taxon>Oryzoideae</taxon>
        <taxon>Oryzeae</taxon>
        <taxon>Oryzinae</taxon>
        <taxon>Oryza</taxon>
    </lineage>
</organism>
<protein>
    <submittedName>
        <fullName evidence="2">Uncharacterized protein</fullName>
    </submittedName>
</protein>
<feature type="compositionally biased region" description="Low complexity" evidence="1">
    <location>
        <begin position="8"/>
        <end position="20"/>
    </location>
</feature>
<accession>A0A0E0CLA5</accession>
<proteinExistence type="predicted"/>
<dbReference type="Gramene" id="OMERI02G18580.2">
    <property type="protein sequence ID" value="OMERI02G18580.2"/>
    <property type="gene ID" value="OMERI02G18580"/>
</dbReference>
<dbReference type="EnsemblPlants" id="OMERI02G18580.2">
    <property type="protein sequence ID" value="OMERI02G18580.2"/>
    <property type="gene ID" value="OMERI02G18580"/>
</dbReference>
<evidence type="ECO:0000313" key="3">
    <source>
        <dbReference type="Proteomes" id="UP000008021"/>
    </source>
</evidence>
<feature type="region of interest" description="Disordered" evidence="1">
    <location>
        <begin position="1"/>
        <end position="33"/>
    </location>
</feature>